<comment type="caution">
    <text evidence="4">The sequence shown here is derived from an EMBL/GenBank/DDBJ whole genome shotgun (WGS) entry which is preliminary data.</text>
</comment>
<protein>
    <submittedName>
        <fullName evidence="4">Outer membrane beta-barrel protein</fullName>
    </submittedName>
</protein>
<dbReference type="Pfam" id="PF01389">
    <property type="entry name" value="OmpA_membrane"/>
    <property type="match status" value="1"/>
</dbReference>
<reference evidence="4" key="1">
    <citation type="submission" date="2021-04" db="EMBL/GenBank/DDBJ databases">
        <title>novel species isolated from subtropical streams in China.</title>
        <authorList>
            <person name="Lu H."/>
        </authorList>
    </citation>
    <scope>NUCLEOTIDE SEQUENCE</scope>
    <source>
        <strain evidence="4">FT137W</strain>
    </source>
</reference>
<dbReference type="RefSeq" id="WP_212676297.1">
    <property type="nucleotide sequence ID" value="NZ_JAGSPJ010000006.1"/>
</dbReference>
<dbReference type="EMBL" id="JAGSPJ010000006">
    <property type="protein sequence ID" value="MBR7801173.1"/>
    <property type="molecule type" value="Genomic_DNA"/>
</dbReference>
<dbReference type="AlphaFoldDB" id="A0A941E9Q0"/>
<dbReference type="InterPro" id="IPR000498">
    <property type="entry name" value="OmpA-like_TM_dom"/>
</dbReference>
<dbReference type="SUPFAM" id="SSF56925">
    <property type="entry name" value="OMPA-like"/>
    <property type="match status" value="1"/>
</dbReference>
<evidence type="ECO:0000256" key="1">
    <source>
        <dbReference type="ARBA" id="ARBA00004442"/>
    </source>
</evidence>
<feature type="domain" description="Outer membrane protein OmpA-like transmembrane" evidence="3">
    <location>
        <begin position="50"/>
        <end position="166"/>
    </location>
</feature>
<accession>A0A941E9Q0</accession>
<dbReference type="GO" id="GO:0009279">
    <property type="term" value="C:cell outer membrane"/>
    <property type="evidence" value="ECO:0007669"/>
    <property type="project" value="UniProtKB-SubCell"/>
</dbReference>
<keyword evidence="5" id="KW-1185">Reference proteome</keyword>
<comment type="subcellular location">
    <subcellularLocation>
        <location evidence="1">Cell outer membrane</location>
    </subcellularLocation>
</comment>
<feature type="signal peptide" evidence="2">
    <location>
        <begin position="1"/>
        <end position="22"/>
    </location>
</feature>
<name>A0A941E9Q0_9BURK</name>
<dbReference type="Gene3D" id="2.40.160.20">
    <property type="match status" value="1"/>
</dbReference>
<proteinExistence type="predicted"/>
<gene>
    <name evidence="4" type="ORF">KDM90_14290</name>
</gene>
<organism evidence="4 5">
    <name type="scientific">Undibacterium fentianense</name>
    <dbReference type="NCBI Taxonomy" id="2828728"/>
    <lineage>
        <taxon>Bacteria</taxon>
        <taxon>Pseudomonadati</taxon>
        <taxon>Pseudomonadota</taxon>
        <taxon>Betaproteobacteria</taxon>
        <taxon>Burkholderiales</taxon>
        <taxon>Oxalobacteraceae</taxon>
        <taxon>Undibacterium</taxon>
    </lineage>
</organism>
<keyword evidence="2" id="KW-0732">Signal</keyword>
<feature type="chain" id="PRO_5037943438" evidence="2">
    <location>
        <begin position="23"/>
        <end position="184"/>
    </location>
</feature>
<sequence length="184" mass="20494">MKYPFAFLFVATSLCFSTATLAQEPYLGISIATPGEGSWQYAPGKFVADNEHKLSKKLYGGWNFTNQFSLEAGYLSSGYHFQSPEKNTAFANLNVKMLYTAGKVTMPLGDAWNVFGKLGVAQIRSAFSAQNGYTNSSRAVRPLLGLGLDFKMTQHLDMTLEFERDGKINHVPQQKLEAGLKWRF</sequence>
<evidence type="ECO:0000256" key="2">
    <source>
        <dbReference type="SAM" id="SignalP"/>
    </source>
</evidence>
<dbReference type="InterPro" id="IPR011250">
    <property type="entry name" value="OMP/PagP_B-barrel"/>
</dbReference>
<evidence type="ECO:0000313" key="4">
    <source>
        <dbReference type="EMBL" id="MBR7801173.1"/>
    </source>
</evidence>
<evidence type="ECO:0000313" key="5">
    <source>
        <dbReference type="Proteomes" id="UP000678545"/>
    </source>
</evidence>
<evidence type="ECO:0000259" key="3">
    <source>
        <dbReference type="Pfam" id="PF01389"/>
    </source>
</evidence>
<dbReference type="Proteomes" id="UP000678545">
    <property type="component" value="Unassembled WGS sequence"/>
</dbReference>